<accession>A0AAW0GH42</accession>
<proteinExistence type="predicted"/>
<keyword evidence="2" id="KW-1185">Reference proteome</keyword>
<comment type="caution">
    <text evidence="1">The sequence shown here is derived from an EMBL/GenBank/DDBJ whole genome shotgun (WGS) entry which is preliminary data.</text>
</comment>
<reference evidence="1 2" key="1">
    <citation type="submission" date="2022-09" db="EMBL/GenBank/DDBJ databases">
        <authorList>
            <person name="Palmer J.M."/>
        </authorList>
    </citation>
    <scope>NUCLEOTIDE SEQUENCE [LARGE SCALE GENOMIC DNA]</scope>
    <source>
        <strain evidence="1 2">DSM 7382</strain>
    </source>
</reference>
<evidence type="ECO:0000313" key="1">
    <source>
        <dbReference type="EMBL" id="KAK7688300.1"/>
    </source>
</evidence>
<dbReference type="Proteomes" id="UP001385951">
    <property type="component" value="Unassembled WGS sequence"/>
</dbReference>
<organism evidence="1 2">
    <name type="scientific">Cerrena zonata</name>
    <dbReference type="NCBI Taxonomy" id="2478898"/>
    <lineage>
        <taxon>Eukaryota</taxon>
        <taxon>Fungi</taxon>
        <taxon>Dikarya</taxon>
        <taxon>Basidiomycota</taxon>
        <taxon>Agaricomycotina</taxon>
        <taxon>Agaricomycetes</taxon>
        <taxon>Polyporales</taxon>
        <taxon>Cerrenaceae</taxon>
        <taxon>Cerrena</taxon>
    </lineage>
</organism>
<name>A0AAW0GH42_9APHY</name>
<sequence length="107" mass="11926">MFEQQVYEGFSHVVFATQANHGSTLLKTYLDSCPESSLDSQELSSHKQAVQAQIDCLSSFSYCPSIVINHTDERLATSLTKRQTRPQPSPNCLILILVHISTSIEID</sequence>
<dbReference type="AlphaFoldDB" id="A0AAW0GH42"/>
<evidence type="ECO:0000313" key="2">
    <source>
        <dbReference type="Proteomes" id="UP001385951"/>
    </source>
</evidence>
<protein>
    <submittedName>
        <fullName evidence="1">Uncharacterized protein</fullName>
    </submittedName>
</protein>
<dbReference type="EMBL" id="JASBNA010000011">
    <property type="protein sequence ID" value="KAK7688300.1"/>
    <property type="molecule type" value="Genomic_DNA"/>
</dbReference>
<gene>
    <name evidence="1" type="ORF">QCA50_008671</name>
</gene>